<dbReference type="Gene3D" id="1.20.1270.90">
    <property type="entry name" value="AF1782-like"/>
    <property type="match status" value="1"/>
</dbReference>
<sequence length="2335" mass="252348">MNTKKLLAVLLSIMLVLPIMMIPTGASATAAKGIMDNYIVQKIYDKRELKPYTLTNPTRYGFGSGYINTIDFDVSSVAPANLAVSLQLYVENNDNPGNITNLMKTIGGNGRFEVSDNQIGGHYLMYNSKDLKRADGTEIQPGWNDVLLPFSAMGNVAAVDLSHIRFFRLEYFGFTVKPDAYVIRLKDVNIVDMSRPADPVPPVQYDTTPLVANIPFTKTFNITGGGSAGTPTASFAVPFAPIDASHHDIRKVKLVMDTEIENLTHPGNITVMSQAAGQLELTSSGHNDTNELAFSVGSLNWQSGQSSASVMLSTGGATGGTIDYSKINYMRFYMTNWPATFTDNLVIKISNVRLIDTTNDTTLPTFFNDGMLFQQKKPMNIWGYSDVGKNIKVELFKGNETTALETKTAVAAASRRWDVSLSPRNGSYDSYKIVVSEGNTVIQTIKDVAIGELWLAGGQSNMALNVGTAMTGASEVANANNHNIRFFLVPSYPAGANGDQPIDPTSDIAGAYWGAGDKGTEVNKVSAAAYFMAKSLQPKLNVPVGVISDATGGTVIEAWLPRLAIEGNAEVKAALMKRGLYYDAEWWPTEANKMSVLYNQKIGPLAGTNIAGTIWYQGESNSNRSEIYDIELNLLKKSWSEAFGFANNTMPFIEAQVAPDQYDNGSTNPQHLGWLAESMTKSYLANADKNMTLFPIYDVPLTHVLNGTSPGAIHPRTKEQVGQRFADSAMSLVYGANDLKSAPIYKSKTVSGNVINLTFDNVGEGLKSYDGISLHGFSIAGADHVYVTANAEVTGTNTVKVWSNMVSDPKDVIYAFDNFNNNANLVGAAKGNYYIPVSPFRTTAYADSTSAPDPSVTYYTEQGWMYADKDEWVVDQNDTTINSFGFHPSWKSGAVSTTTAVTYGYSSALKLEGASALQVNYSGATGKVIGISPIVSYNSLKFKAGNYNYVSVNVLNANETGAKLALQFVSGGKTYTAAVAETGLYEKSLAKDNKFATVTFNLRQLLDGTQVVTDTQSLLNAMTDMQFTFTGVTDGSLYLDKVMVGATAGVKTDAELTAANQAFDAVALRTQLQATFVADTSQYTPASLIAYHAAKTAADALIQANSTDIVKLGQAIDYVNTAKSALVIKPVSKDDLLAEMNKKPADSTSYITASWDAYMNKWQAAKSVYDNNNATVDQIATATTELAAAFGNLEISSTLLEFGEPVVEQGVVYSKYNGNPASEAQTFVEEYEGDTVGRINAQKYLYATLSADSSLRGAEDVIFTIQYYDVGTQKPFLELGQKSTGNAYNNRHFIQLYNTGDLVTLKIYVTDAQMRKAQNGGADFRILASGGNFYVKSIRVESGKEPAIDETLPPAFAGETSSNNMIGKTVAGYQMWFTANATNAGWVHWNSGTRPGVGQLKFENWPDVREYPDNALFPTNFDNLETGEQAKLFTSKNKDVVDLHVSWLRDYGIDGLAVQRFYSTTEVTESPIKNNINMVQDAAEKYNKLFYVMYDLSGSGSAGEAAVDRIKKDWVYNVERKGIVSSTSYAYAKGKPVVCLWGLAGDNPSRYPSASNALTLIHWFQDRGYYVIGGLPDNTWASVTNDYAAVYQSLDMASPWTVGRFNGSEDAKAWWEQTDQRLEREMAYCEQYGIDFLPVIFPGFAWANLRNGVNSPPNEIGRESGDFMWTQAALLREHGLRTSYIAMFDEFDEGTSIIKGAEDSYEIPKGEQYLYTQASEGTWLSSDFYLRLTGAIADLNKRDITEGNPVSYEVPIEDSLGPVYWRNGFEQRVAAGGELTNVDVGIYNPDDENERENPQILKRQHSDPALDSFAIEKGTFHRGAYAFRFSGKLESGSENAQLYARIAPTQIKVQNNLELSYYLQAENDLGRHAFIDLLFDDGTYLSNKAGFTGKSAKGAVGEWGKVSYYLDSSFIGKTIVAVIAAYDHTADGIYTAYMDDITIQTAQPTTPLLREAMLAVDTPSLQVGTTTSTLVTGTLNNATPADLTVAAITYGSSNGAVATVDGQGHITAVAEGTAQITAAVTLQGVSVQSNAVTITVVKPVSTTPVLREAMLAVNATSLQVGTTASALVTGKLSNAAPADLTVAAVTYGSSNSAVVTVDMQGQITAVAEGTAQITAAVTLQGVTVQSNAVTITVVKSVSLGAPGNPVLSSNSGEATGLSDGNYTVTMNMWWGSNGTLFKLYENGTLISTQTLKDAAPAAQVALVNVHGKVNGTYTYTSELINSFGTTTSNPLVVTITGATPGKPVLSQDNWDGDGTFHVTMNMWWGTNATEYRLYENGVLIETKSLQAATPGAQSMVSAIFGRGVGTYEYRSELVNASGVTSSDVLTVQVQK</sequence>
<dbReference type="GO" id="GO:0001681">
    <property type="term" value="F:sialate O-acetylesterase activity"/>
    <property type="evidence" value="ECO:0007669"/>
    <property type="project" value="InterPro"/>
</dbReference>
<dbReference type="PANTHER" id="PTHR22901:SF0">
    <property type="entry name" value="SIALATE O-ACETYLESTERASE"/>
    <property type="match status" value="1"/>
</dbReference>
<evidence type="ECO:0000256" key="2">
    <source>
        <dbReference type="SAM" id="SignalP"/>
    </source>
</evidence>
<evidence type="ECO:0000313" key="4">
    <source>
        <dbReference type="EMBL" id="MZQ86507.1"/>
    </source>
</evidence>
<comment type="caution">
    <text evidence="4">The sequence shown here is derived from an EMBL/GenBank/DDBJ whole genome shotgun (WGS) entry which is preliminary data.</text>
</comment>
<dbReference type="Pfam" id="PF02368">
    <property type="entry name" value="Big_2"/>
    <property type="match status" value="1"/>
</dbReference>
<evidence type="ECO:0000313" key="5">
    <source>
        <dbReference type="Proteomes" id="UP000481087"/>
    </source>
</evidence>
<dbReference type="SUPFAM" id="SSF52266">
    <property type="entry name" value="SGNH hydrolase"/>
    <property type="match status" value="1"/>
</dbReference>
<dbReference type="Proteomes" id="UP000481087">
    <property type="component" value="Unassembled WGS sequence"/>
</dbReference>
<accession>A0A6L8V8C4</accession>
<dbReference type="InterPro" id="IPR036514">
    <property type="entry name" value="SGNH_hydro_sf"/>
</dbReference>
<dbReference type="Gene3D" id="2.60.40.1080">
    <property type="match status" value="2"/>
</dbReference>
<feature type="domain" description="BIG2" evidence="3">
    <location>
        <begin position="1952"/>
        <end position="2033"/>
    </location>
</feature>
<dbReference type="Gene3D" id="2.60.40.10">
    <property type="entry name" value="Immunoglobulins"/>
    <property type="match status" value="2"/>
</dbReference>
<dbReference type="RefSeq" id="WP_161410912.1">
    <property type="nucleotide sequence ID" value="NZ_WTUZ01000039.1"/>
</dbReference>
<dbReference type="InterPro" id="IPR014756">
    <property type="entry name" value="Ig_E-set"/>
</dbReference>
<dbReference type="Pfam" id="PF07554">
    <property type="entry name" value="FIVAR"/>
    <property type="match status" value="2"/>
</dbReference>
<dbReference type="Gene3D" id="3.40.50.1110">
    <property type="entry name" value="SGNH hydrolase"/>
    <property type="match status" value="1"/>
</dbReference>
<protein>
    <recommendedName>
        <fullName evidence="3">BIG2 domain-containing protein</fullName>
    </recommendedName>
</protein>
<feature type="signal peptide" evidence="2">
    <location>
        <begin position="1"/>
        <end position="28"/>
    </location>
</feature>
<evidence type="ECO:0000256" key="1">
    <source>
        <dbReference type="ARBA" id="ARBA00022801"/>
    </source>
</evidence>
<dbReference type="GO" id="GO:0005975">
    <property type="term" value="P:carbohydrate metabolic process"/>
    <property type="evidence" value="ECO:0007669"/>
    <property type="project" value="TreeGrafter"/>
</dbReference>
<dbReference type="PANTHER" id="PTHR22901">
    <property type="entry name" value="SIALATE O-ACETYLESTERASE"/>
    <property type="match status" value="1"/>
</dbReference>
<organism evidence="4 5">
    <name type="scientific">Paenibacillus silvestris</name>
    <dbReference type="NCBI Taxonomy" id="2606219"/>
    <lineage>
        <taxon>Bacteria</taxon>
        <taxon>Bacillati</taxon>
        <taxon>Bacillota</taxon>
        <taxon>Bacilli</taxon>
        <taxon>Bacillales</taxon>
        <taxon>Paenibacillaceae</taxon>
        <taxon>Paenibacillus</taxon>
    </lineage>
</organism>
<dbReference type="SMART" id="SM00635">
    <property type="entry name" value="BID_2"/>
    <property type="match status" value="2"/>
</dbReference>
<dbReference type="EMBL" id="WTUZ01000039">
    <property type="protein sequence ID" value="MZQ86507.1"/>
    <property type="molecule type" value="Genomic_DNA"/>
</dbReference>
<reference evidence="4 5" key="1">
    <citation type="submission" date="2019-12" db="EMBL/GenBank/DDBJ databases">
        <title>Paenibacillus sp. nov. sp. isolated from soil.</title>
        <authorList>
            <person name="Kim J."/>
            <person name="Jeong S.E."/>
            <person name="Jung H.S."/>
            <person name="Jeon C.O."/>
        </authorList>
    </citation>
    <scope>NUCLEOTIDE SEQUENCE [LARGE SCALE GENOMIC DNA]</scope>
    <source>
        <strain evidence="4 5">5J-6</strain>
    </source>
</reference>
<keyword evidence="5" id="KW-1185">Reference proteome</keyword>
<dbReference type="SUPFAM" id="SSF81296">
    <property type="entry name" value="E set domains"/>
    <property type="match status" value="2"/>
</dbReference>
<dbReference type="Pfam" id="PF03629">
    <property type="entry name" value="SASA"/>
    <property type="match status" value="1"/>
</dbReference>
<gene>
    <name evidence="4" type="ORF">GQF01_30830</name>
</gene>
<dbReference type="InterPro" id="IPR008964">
    <property type="entry name" value="Invasin/intimin_cell_adhesion"/>
</dbReference>
<evidence type="ECO:0000259" key="3">
    <source>
        <dbReference type="SMART" id="SM00635"/>
    </source>
</evidence>
<name>A0A6L8V8C4_9BACL</name>
<feature type="domain" description="BIG2" evidence="3">
    <location>
        <begin position="2049"/>
        <end position="2130"/>
    </location>
</feature>
<proteinExistence type="predicted"/>
<keyword evidence="2" id="KW-0732">Signal</keyword>
<feature type="chain" id="PRO_5026711970" description="BIG2 domain-containing protein" evidence="2">
    <location>
        <begin position="29"/>
        <end position="2335"/>
    </location>
</feature>
<keyword evidence="1" id="KW-0378">Hydrolase</keyword>
<dbReference type="InterPro" id="IPR039329">
    <property type="entry name" value="SIAE"/>
</dbReference>
<dbReference type="SUPFAM" id="SSF49373">
    <property type="entry name" value="Invasin/intimin cell-adhesion fragments"/>
    <property type="match status" value="2"/>
</dbReference>
<dbReference type="InterPro" id="IPR003343">
    <property type="entry name" value="Big_2"/>
</dbReference>
<dbReference type="Gene3D" id="3.20.20.80">
    <property type="entry name" value="Glycosidases"/>
    <property type="match status" value="1"/>
</dbReference>
<dbReference type="CDD" id="cd11576">
    <property type="entry name" value="GH99_GH71_like_2"/>
    <property type="match status" value="1"/>
</dbReference>
<dbReference type="InterPro" id="IPR013783">
    <property type="entry name" value="Ig-like_fold"/>
</dbReference>
<dbReference type="InterPro" id="IPR005181">
    <property type="entry name" value="SASA"/>
</dbReference>